<dbReference type="InterPro" id="IPR012334">
    <property type="entry name" value="Pectin_lyas_fold"/>
</dbReference>
<keyword evidence="7" id="KW-1185">Reference proteome</keyword>
<feature type="region of interest" description="Disordered" evidence="4">
    <location>
        <begin position="410"/>
        <end position="431"/>
    </location>
</feature>
<comment type="caution">
    <text evidence="6">The sequence shown here is derived from an EMBL/GenBank/DDBJ whole genome shotgun (WGS) entry which is preliminary data.</text>
</comment>
<reference evidence="6 7" key="1">
    <citation type="journal article" date="2020" name="ISME J.">
        <title>Comparative genomics reveals insights into cyanobacterial evolution and habitat adaptation.</title>
        <authorList>
            <person name="Chen M.Y."/>
            <person name="Teng W.K."/>
            <person name="Zhao L."/>
            <person name="Hu C.X."/>
            <person name="Zhou Y.K."/>
            <person name="Han B.P."/>
            <person name="Song L.R."/>
            <person name="Shu W.S."/>
        </authorList>
    </citation>
    <scope>NUCLEOTIDE SEQUENCE [LARGE SCALE GENOMIC DNA]</scope>
    <source>
        <strain evidence="6 7">FACHB-391</strain>
    </source>
</reference>
<dbReference type="Gene3D" id="2.160.20.10">
    <property type="entry name" value="Single-stranded right-handed beta-helix, Pectin lyase-like"/>
    <property type="match status" value="1"/>
</dbReference>
<evidence type="ECO:0000256" key="3">
    <source>
        <dbReference type="ARBA" id="ARBA00022786"/>
    </source>
</evidence>
<evidence type="ECO:0000256" key="2">
    <source>
        <dbReference type="ARBA" id="ARBA00022737"/>
    </source>
</evidence>
<dbReference type="PANTHER" id="PTHR22990">
    <property type="entry name" value="F-BOX ONLY PROTEIN"/>
    <property type="match status" value="1"/>
</dbReference>
<accession>A0ABR8EM69</accession>
<organism evidence="6 7">
    <name type="scientific">Nostoc linckia FACHB-391</name>
    <dbReference type="NCBI Taxonomy" id="2692906"/>
    <lineage>
        <taxon>Bacteria</taxon>
        <taxon>Bacillati</taxon>
        <taxon>Cyanobacteriota</taxon>
        <taxon>Cyanophyceae</taxon>
        <taxon>Nostocales</taxon>
        <taxon>Nostocaceae</taxon>
        <taxon>Nostoc</taxon>
    </lineage>
</organism>
<dbReference type="Proteomes" id="UP000604661">
    <property type="component" value="Unassembled WGS sequence"/>
</dbReference>
<proteinExistence type="predicted"/>
<comment type="pathway">
    <text evidence="1">Protein modification; protein ubiquitination.</text>
</comment>
<dbReference type="InterPro" id="IPR051550">
    <property type="entry name" value="SCF-Subunits/Alg-Epimerases"/>
</dbReference>
<name>A0ABR8EM69_NOSLI</name>
<gene>
    <name evidence="6" type="ORF">H6G95_00025</name>
</gene>
<evidence type="ECO:0000313" key="7">
    <source>
        <dbReference type="Proteomes" id="UP000604661"/>
    </source>
</evidence>
<feature type="compositionally biased region" description="Polar residues" evidence="4">
    <location>
        <begin position="415"/>
        <end position="431"/>
    </location>
</feature>
<dbReference type="InterPro" id="IPR011050">
    <property type="entry name" value="Pectin_lyase_fold/virulence"/>
</dbReference>
<dbReference type="InterPro" id="IPR006626">
    <property type="entry name" value="PbH1"/>
</dbReference>
<feature type="compositionally biased region" description="Polar residues" evidence="4">
    <location>
        <begin position="75"/>
        <end position="86"/>
    </location>
</feature>
<keyword evidence="3" id="KW-0833">Ubl conjugation pathway</keyword>
<dbReference type="NCBIfam" id="TIGR03804">
    <property type="entry name" value="para_beta_helix"/>
    <property type="match status" value="2"/>
</dbReference>
<dbReference type="SUPFAM" id="SSF51126">
    <property type="entry name" value="Pectin lyase-like"/>
    <property type="match status" value="1"/>
</dbReference>
<evidence type="ECO:0000256" key="4">
    <source>
        <dbReference type="SAM" id="MobiDB-lite"/>
    </source>
</evidence>
<feature type="domain" description="DUF1565" evidence="5">
    <location>
        <begin position="101"/>
        <end position="366"/>
    </location>
</feature>
<dbReference type="InterPro" id="IPR011459">
    <property type="entry name" value="DUF1565"/>
</dbReference>
<protein>
    <submittedName>
        <fullName evidence="6">DUF1565 domain-containing protein</fullName>
    </submittedName>
</protein>
<dbReference type="SMART" id="SM00710">
    <property type="entry name" value="PbH1"/>
    <property type="match status" value="6"/>
</dbReference>
<evidence type="ECO:0000256" key="1">
    <source>
        <dbReference type="ARBA" id="ARBA00004906"/>
    </source>
</evidence>
<dbReference type="InterPro" id="IPR022441">
    <property type="entry name" value="Para_beta_helix_rpt-2"/>
</dbReference>
<dbReference type="RefSeq" id="WP_190892994.1">
    <property type="nucleotide sequence ID" value="NZ_JACJTE010000001.1"/>
</dbReference>
<dbReference type="Pfam" id="PF07602">
    <property type="entry name" value="DUF1565"/>
    <property type="match status" value="1"/>
</dbReference>
<feature type="region of interest" description="Disordered" evidence="4">
    <location>
        <begin position="66"/>
        <end position="86"/>
    </location>
</feature>
<dbReference type="PANTHER" id="PTHR22990:SF15">
    <property type="entry name" value="F-BOX ONLY PROTEIN 10"/>
    <property type="match status" value="1"/>
</dbReference>
<sequence length="650" mass="69120">MIHYHMFSKYRRVDFMLAKLKFLKSARLLFFIFSVLSFTVGIGAASMAFLDSALADLAVSVPEREGSRREGIAQMPSTPDSAPLNEKTNSQNVLFVNPKVGNDSTGNGSESAPVKTITQALRLAKANTVIILSTGTYSAETGEEFPLMLKPGVSIQGNPSNQGKEILIQGGGDYLSRSFAGQNVAIVGANQALLTGVTVTNPNRRGYGLWIESSNPVVVENTFTGNTQDGISVSGDAAPTISKNYFDRNGANGMTIAGNSSPQVQENVFHQTGFGINIAQNAAPVVIGNQIQNNRSGIVVQAKARPILRNNIIQDNKEDGLVAIAQAMPDLGNASEPGGNTFQNNARHDINASAAKQVISAAGNNLVSDRITGKVDINGTTALGTQTSQPAPVPNNVLREIAPTGEITFSAPEISETTNGQTSNTISANNPVSGQLNSQLLPLLPANVPLSPPRSNQQQAISKVASFPTPTSLSARQIPTNAQVATPSPAQPPDTPQLNYVRIDPNTIEFTAPEYPSNSVAQPPVPSIREQTQQPLPILEASGPGASALLPVLNNNIPIGNTRNIRTSSASIPYGGNSATQFGVRYRVVVPLFTDRDQDLVRFLAPDAFPTVWQGQRVMQAGVFNSEYNAKEMLKTLYSNGLRAIMEPLN</sequence>
<dbReference type="EMBL" id="JACJTE010000001">
    <property type="protein sequence ID" value="MBD2559040.1"/>
    <property type="molecule type" value="Genomic_DNA"/>
</dbReference>
<evidence type="ECO:0000313" key="6">
    <source>
        <dbReference type="EMBL" id="MBD2559040.1"/>
    </source>
</evidence>
<evidence type="ECO:0000259" key="5">
    <source>
        <dbReference type="Pfam" id="PF07602"/>
    </source>
</evidence>
<keyword evidence="2" id="KW-0677">Repeat</keyword>